<gene>
    <name evidence="3" type="ORF">H2200_000463</name>
</gene>
<sequence>MVSFSKPTGSFELETTVRLLLLLNNSVALALSFATLRALFIVVGSIFAVSILFNFFVLLAKVRSRRLSLKTDDEKQCPSRFVLGIDILGVLAFLSLYVCSTIETATRDTWDWAPKLLMAYASIGTLVAFAMHGYLSLKNAQKYIRYRQTVTSRCPHCHEELGFVPTRIALPPSPIVQAEASTGPRESFSANASGENEGDMLILKS</sequence>
<comment type="caution">
    <text evidence="3">The sequence shown here is derived from an EMBL/GenBank/DDBJ whole genome shotgun (WGS) entry which is preliminary data.</text>
</comment>
<dbReference type="EMBL" id="JAPDRK010000001">
    <property type="protein sequence ID" value="KAJ9616744.1"/>
    <property type="molecule type" value="Genomic_DNA"/>
</dbReference>
<proteinExistence type="predicted"/>
<feature type="transmembrane region" description="Helical" evidence="2">
    <location>
        <begin position="27"/>
        <end position="60"/>
    </location>
</feature>
<accession>A0AA38XNK8</accession>
<keyword evidence="2" id="KW-0472">Membrane</keyword>
<organism evidence="3 4">
    <name type="scientific">Cladophialophora chaetospira</name>
    <dbReference type="NCBI Taxonomy" id="386627"/>
    <lineage>
        <taxon>Eukaryota</taxon>
        <taxon>Fungi</taxon>
        <taxon>Dikarya</taxon>
        <taxon>Ascomycota</taxon>
        <taxon>Pezizomycotina</taxon>
        <taxon>Eurotiomycetes</taxon>
        <taxon>Chaetothyriomycetidae</taxon>
        <taxon>Chaetothyriales</taxon>
        <taxon>Herpotrichiellaceae</taxon>
        <taxon>Cladophialophora</taxon>
    </lineage>
</organism>
<protein>
    <submittedName>
        <fullName evidence="3">Uncharacterized protein</fullName>
    </submittedName>
</protein>
<keyword evidence="2" id="KW-0812">Transmembrane</keyword>
<feature type="transmembrane region" description="Helical" evidence="2">
    <location>
        <begin position="81"/>
        <end position="98"/>
    </location>
</feature>
<evidence type="ECO:0000256" key="1">
    <source>
        <dbReference type="SAM" id="MobiDB-lite"/>
    </source>
</evidence>
<evidence type="ECO:0000256" key="2">
    <source>
        <dbReference type="SAM" id="Phobius"/>
    </source>
</evidence>
<evidence type="ECO:0000313" key="3">
    <source>
        <dbReference type="EMBL" id="KAJ9616744.1"/>
    </source>
</evidence>
<name>A0AA38XNK8_9EURO</name>
<dbReference type="AlphaFoldDB" id="A0AA38XNK8"/>
<dbReference type="Proteomes" id="UP001172673">
    <property type="component" value="Unassembled WGS sequence"/>
</dbReference>
<reference evidence="3" key="1">
    <citation type="submission" date="2022-10" db="EMBL/GenBank/DDBJ databases">
        <title>Culturing micro-colonial fungi from biological soil crusts in the Mojave desert and describing Neophaeococcomyces mojavensis, and introducing the new genera and species Taxawa tesnikishii.</title>
        <authorList>
            <person name="Kurbessoian T."/>
            <person name="Stajich J.E."/>
        </authorList>
    </citation>
    <scope>NUCLEOTIDE SEQUENCE</scope>
    <source>
        <strain evidence="3">TK_41</strain>
    </source>
</reference>
<evidence type="ECO:0000313" key="4">
    <source>
        <dbReference type="Proteomes" id="UP001172673"/>
    </source>
</evidence>
<keyword evidence="2" id="KW-1133">Transmembrane helix</keyword>
<keyword evidence="4" id="KW-1185">Reference proteome</keyword>
<feature type="region of interest" description="Disordered" evidence="1">
    <location>
        <begin position="181"/>
        <end position="205"/>
    </location>
</feature>
<feature type="transmembrane region" description="Helical" evidence="2">
    <location>
        <begin position="118"/>
        <end position="137"/>
    </location>
</feature>